<evidence type="ECO:0000256" key="4">
    <source>
        <dbReference type="ARBA" id="ARBA00022989"/>
    </source>
</evidence>
<evidence type="ECO:0000313" key="7">
    <source>
        <dbReference type="Ensembl" id="ENSCSEP00000017686.1"/>
    </source>
</evidence>
<comment type="subcellular location">
    <subcellularLocation>
        <location evidence="1">Membrane</location>
    </subcellularLocation>
</comment>
<keyword evidence="5 6" id="KW-0472">Membrane</keyword>
<evidence type="ECO:0000256" key="5">
    <source>
        <dbReference type="ARBA" id="ARBA00023136"/>
    </source>
</evidence>
<dbReference type="AlphaFoldDB" id="A0A3P8VWI3"/>
<feature type="transmembrane region" description="Helical" evidence="6">
    <location>
        <begin position="31"/>
        <end position="52"/>
    </location>
</feature>
<dbReference type="Pfam" id="PF04505">
    <property type="entry name" value="CD225"/>
    <property type="match status" value="1"/>
</dbReference>
<reference evidence="7" key="3">
    <citation type="submission" date="2025-09" db="UniProtKB">
        <authorList>
            <consortium name="Ensembl"/>
        </authorList>
    </citation>
    <scope>IDENTIFICATION</scope>
</reference>
<evidence type="ECO:0000256" key="1">
    <source>
        <dbReference type="ARBA" id="ARBA00004370"/>
    </source>
</evidence>
<feature type="transmembrane region" description="Helical" evidence="6">
    <location>
        <begin position="83"/>
        <end position="103"/>
    </location>
</feature>
<name>A0A3P8VWI3_CYNSE</name>
<dbReference type="GeneTree" id="ENSGT00940000166706"/>
<dbReference type="GO" id="GO:0016020">
    <property type="term" value="C:membrane"/>
    <property type="evidence" value="ECO:0007669"/>
    <property type="project" value="UniProtKB-SubCell"/>
</dbReference>
<evidence type="ECO:0000256" key="6">
    <source>
        <dbReference type="SAM" id="Phobius"/>
    </source>
</evidence>
<organism evidence="7 8">
    <name type="scientific">Cynoglossus semilaevis</name>
    <name type="common">Tongue sole</name>
    <dbReference type="NCBI Taxonomy" id="244447"/>
    <lineage>
        <taxon>Eukaryota</taxon>
        <taxon>Metazoa</taxon>
        <taxon>Chordata</taxon>
        <taxon>Craniata</taxon>
        <taxon>Vertebrata</taxon>
        <taxon>Euteleostomi</taxon>
        <taxon>Actinopterygii</taxon>
        <taxon>Neopterygii</taxon>
        <taxon>Teleostei</taxon>
        <taxon>Neoteleostei</taxon>
        <taxon>Acanthomorphata</taxon>
        <taxon>Carangaria</taxon>
        <taxon>Pleuronectiformes</taxon>
        <taxon>Pleuronectoidei</taxon>
        <taxon>Cynoglossidae</taxon>
        <taxon>Cynoglossinae</taxon>
        <taxon>Cynoglossus</taxon>
    </lineage>
</organism>
<dbReference type="OMA" id="VNSIATH"/>
<keyword evidence="3 6" id="KW-0812">Transmembrane</keyword>
<comment type="similarity">
    <text evidence="2">Belongs to the CD225/Dispanin family.</text>
</comment>
<dbReference type="InterPro" id="IPR051423">
    <property type="entry name" value="CD225/Dispanin"/>
</dbReference>
<dbReference type="PANTHER" id="PTHR14948:SF46">
    <property type="entry name" value="DISPANIN SUBFAMILY A MEMBER 2B-LIKE-RELATED"/>
    <property type="match status" value="1"/>
</dbReference>
<sequence>SQQYPGQAVVITGQPTVFATQGALARPVNDYLGYSIFTMLCCCLPIGIAALIHSIFTRDAIRNGDQTTAEKSSRMARNLNHTALGIGLAVFIASIIFIVVTLATA</sequence>
<evidence type="ECO:0000313" key="8">
    <source>
        <dbReference type="Proteomes" id="UP000265120"/>
    </source>
</evidence>
<protein>
    <submittedName>
        <fullName evidence="7">Si:dkey-33i11.9</fullName>
    </submittedName>
</protein>
<evidence type="ECO:0000256" key="2">
    <source>
        <dbReference type="ARBA" id="ARBA00006843"/>
    </source>
</evidence>
<dbReference type="Proteomes" id="UP000265120">
    <property type="component" value="Chromosome 13"/>
</dbReference>
<reference evidence="7" key="2">
    <citation type="submission" date="2025-08" db="UniProtKB">
        <authorList>
            <consortium name="Ensembl"/>
        </authorList>
    </citation>
    <scope>IDENTIFICATION</scope>
</reference>
<dbReference type="Ensembl" id="ENSCSET00000017905.1">
    <property type="protein sequence ID" value="ENSCSEP00000017686.1"/>
    <property type="gene ID" value="ENSCSEG00000011355.1"/>
</dbReference>
<evidence type="ECO:0000256" key="3">
    <source>
        <dbReference type="ARBA" id="ARBA00022692"/>
    </source>
</evidence>
<proteinExistence type="inferred from homology"/>
<accession>A0A3P8VWI3</accession>
<dbReference type="InterPro" id="IPR007593">
    <property type="entry name" value="CD225/Dispanin_fam"/>
</dbReference>
<keyword evidence="4 6" id="KW-1133">Transmembrane helix</keyword>
<dbReference type="STRING" id="244447.ENSCSEP00000017686"/>
<reference evidence="7 8" key="1">
    <citation type="journal article" date="2014" name="Nat. Genet.">
        <title>Whole-genome sequence of a flatfish provides insights into ZW sex chromosome evolution and adaptation to a benthic lifestyle.</title>
        <authorList>
            <person name="Chen S."/>
            <person name="Zhang G."/>
            <person name="Shao C."/>
            <person name="Huang Q."/>
            <person name="Liu G."/>
            <person name="Zhang P."/>
            <person name="Song W."/>
            <person name="An N."/>
            <person name="Chalopin D."/>
            <person name="Volff J.N."/>
            <person name="Hong Y."/>
            <person name="Li Q."/>
            <person name="Sha Z."/>
            <person name="Zhou H."/>
            <person name="Xie M."/>
            <person name="Yu Q."/>
            <person name="Liu Y."/>
            <person name="Xiang H."/>
            <person name="Wang N."/>
            <person name="Wu K."/>
            <person name="Yang C."/>
            <person name="Zhou Q."/>
            <person name="Liao X."/>
            <person name="Yang L."/>
            <person name="Hu Q."/>
            <person name="Zhang J."/>
            <person name="Meng L."/>
            <person name="Jin L."/>
            <person name="Tian Y."/>
            <person name="Lian J."/>
            <person name="Yang J."/>
            <person name="Miao G."/>
            <person name="Liu S."/>
            <person name="Liang Z."/>
            <person name="Yan F."/>
            <person name="Li Y."/>
            <person name="Sun B."/>
            <person name="Zhang H."/>
            <person name="Zhang J."/>
            <person name="Zhu Y."/>
            <person name="Du M."/>
            <person name="Zhao Y."/>
            <person name="Schartl M."/>
            <person name="Tang Q."/>
            <person name="Wang J."/>
        </authorList>
    </citation>
    <scope>NUCLEOTIDE SEQUENCE</scope>
</reference>
<keyword evidence="8" id="KW-1185">Reference proteome</keyword>
<dbReference type="PANTHER" id="PTHR14948">
    <property type="entry name" value="NG5"/>
    <property type="match status" value="1"/>
</dbReference>
<dbReference type="InParanoid" id="A0A3P8VWI3"/>